<dbReference type="NCBIfam" id="TIGR02858">
    <property type="entry name" value="spore_III_AA"/>
    <property type="match status" value="1"/>
</dbReference>
<reference evidence="4 5" key="1">
    <citation type="submission" date="2016-06" db="EMBL/GenBank/DDBJ databases">
        <authorList>
            <person name="Kjaerup R.B."/>
            <person name="Dalgaard T.S."/>
            <person name="Juul-Madsen H.R."/>
        </authorList>
    </citation>
    <scope>NUCLEOTIDE SEQUENCE [LARGE SCALE GENOMIC DNA]</scope>
    <source>
        <strain evidence="4 5">373-A1</strain>
    </source>
</reference>
<evidence type="ECO:0000256" key="1">
    <source>
        <dbReference type="ARBA" id="ARBA00022741"/>
    </source>
</evidence>
<dbReference type="eggNOG" id="COG3854">
    <property type="taxonomic scope" value="Bacteria"/>
</dbReference>
<dbReference type="InterPro" id="IPR003593">
    <property type="entry name" value="AAA+_ATPase"/>
</dbReference>
<dbReference type="GeneID" id="42775516"/>
<feature type="domain" description="AAA+ ATPase" evidence="3">
    <location>
        <begin position="138"/>
        <end position="271"/>
    </location>
</feature>
<dbReference type="Gene3D" id="3.40.50.300">
    <property type="entry name" value="P-loop containing nucleotide triphosphate hydrolases"/>
    <property type="match status" value="1"/>
</dbReference>
<dbReference type="InterPro" id="IPR014217">
    <property type="entry name" value="Spore_III_AA"/>
</dbReference>
<dbReference type="SUPFAM" id="SSF52540">
    <property type="entry name" value="P-loop containing nucleoside triphosphate hydrolases"/>
    <property type="match status" value="1"/>
</dbReference>
<dbReference type="Proteomes" id="UP000092714">
    <property type="component" value="Unassembled WGS sequence"/>
</dbReference>
<sequence>MDILDEGIVKLFPPRVVEALGEYLKDNALQEIRLKIEKPIIITSSKGEVVLSYILGREDIKYILQRISNYSLYAYEEEIRQGFITIRGGHRVGLAGECVMDNGKVKTIRNISSLNIRICREILGCSKKVMKYIVEDKKVLNTLIISPPKCGKTTILRDIARNLSDGGKKISIIDERSEIAASYLGVPQMKVGIRTDVLDNCLKSEGLIMAIRSLSPEIIICDEIGTLKDIEALIMAFNSGVNIIVTLHGESIDDLTNRSVFKELLENNVVERVILLSNREGVGTVENVYSLSKGGEKKWSRLY</sequence>
<protein>
    <submittedName>
        <fullName evidence="4">Stage III sporulation protein AA</fullName>
    </submittedName>
</protein>
<dbReference type="PANTHER" id="PTHR20953">
    <property type="entry name" value="KINASE-RELATED"/>
    <property type="match status" value="1"/>
</dbReference>
<evidence type="ECO:0000313" key="5">
    <source>
        <dbReference type="Proteomes" id="UP000092714"/>
    </source>
</evidence>
<comment type="caution">
    <text evidence="4">The sequence shown here is derived from an EMBL/GenBank/DDBJ whole genome shotgun (WGS) entry which is preliminary data.</text>
</comment>
<dbReference type="Pfam" id="PF19568">
    <property type="entry name" value="Spore_III_AA"/>
    <property type="match status" value="1"/>
</dbReference>
<name>A0A174TE60_9CLOT</name>
<dbReference type="GO" id="GO:0005524">
    <property type="term" value="F:ATP binding"/>
    <property type="evidence" value="ECO:0007669"/>
    <property type="project" value="UniProtKB-KW"/>
</dbReference>
<evidence type="ECO:0000259" key="3">
    <source>
        <dbReference type="SMART" id="SM00382"/>
    </source>
</evidence>
<keyword evidence="1" id="KW-0547">Nucleotide-binding</keyword>
<dbReference type="EMBL" id="MAPZ01000010">
    <property type="protein sequence ID" value="OBY11984.1"/>
    <property type="molecule type" value="Genomic_DNA"/>
</dbReference>
<organism evidence="4 5">
    <name type="scientific">Clostridium paraputrificum</name>
    <dbReference type="NCBI Taxonomy" id="29363"/>
    <lineage>
        <taxon>Bacteria</taxon>
        <taxon>Bacillati</taxon>
        <taxon>Bacillota</taxon>
        <taxon>Clostridia</taxon>
        <taxon>Eubacteriales</taxon>
        <taxon>Clostridiaceae</taxon>
        <taxon>Clostridium</taxon>
    </lineage>
</organism>
<gene>
    <name evidence="4" type="ORF">CP373A1_03410</name>
</gene>
<evidence type="ECO:0000256" key="2">
    <source>
        <dbReference type="ARBA" id="ARBA00022840"/>
    </source>
</evidence>
<proteinExistence type="predicted"/>
<dbReference type="PANTHER" id="PTHR20953:SF3">
    <property type="entry name" value="P-LOOP CONTAINING NUCLEOSIDE TRIPHOSPHATE HYDROLASES SUPERFAMILY PROTEIN"/>
    <property type="match status" value="1"/>
</dbReference>
<keyword evidence="2" id="KW-0067">ATP-binding</keyword>
<dbReference type="SMART" id="SM00382">
    <property type="entry name" value="AAA"/>
    <property type="match status" value="1"/>
</dbReference>
<dbReference type="InterPro" id="IPR027417">
    <property type="entry name" value="P-loop_NTPase"/>
</dbReference>
<keyword evidence="5" id="KW-1185">Reference proteome</keyword>
<dbReference type="InterPro" id="IPR045735">
    <property type="entry name" value="Spore_III_AA_AAA+_ATPase"/>
</dbReference>
<dbReference type="AlphaFoldDB" id="A0A174TE60"/>
<evidence type="ECO:0000313" key="4">
    <source>
        <dbReference type="EMBL" id="OBY11984.1"/>
    </source>
</evidence>
<accession>A0A174TE60</accession>
<dbReference type="OrthoDB" id="9768243at2"/>
<dbReference type="RefSeq" id="WP_027097680.1">
    <property type="nucleotide sequence ID" value="NZ_CABHIH010000001.1"/>
</dbReference>